<accession>A0A6A6FHQ2</accession>
<dbReference type="SUPFAM" id="SSF109854">
    <property type="entry name" value="DinB/YfiT-like putative metalloenzymes"/>
    <property type="match status" value="1"/>
</dbReference>
<dbReference type="PANTHER" id="PTHR36922">
    <property type="entry name" value="BLL2446 PROTEIN"/>
    <property type="match status" value="1"/>
</dbReference>
<dbReference type="Proteomes" id="UP000799539">
    <property type="component" value="Unassembled WGS sequence"/>
</dbReference>
<organism evidence="1 2">
    <name type="scientific">Cercospora zeae-maydis SCOH1-5</name>
    <dbReference type="NCBI Taxonomy" id="717836"/>
    <lineage>
        <taxon>Eukaryota</taxon>
        <taxon>Fungi</taxon>
        <taxon>Dikarya</taxon>
        <taxon>Ascomycota</taxon>
        <taxon>Pezizomycotina</taxon>
        <taxon>Dothideomycetes</taxon>
        <taxon>Dothideomycetidae</taxon>
        <taxon>Mycosphaerellales</taxon>
        <taxon>Mycosphaerellaceae</taxon>
        <taxon>Cercospora</taxon>
    </lineage>
</organism>
<dbReference type="InterPro" id="IPR034660">
    <property type="entry name" value="DinB/YfiT-like"/>
</dbReference>
<protein>
    <recommendedName>
        <fullName evidence="3">DUF1993 domain-containing protein</fullName>
    </recommendedName>
</protein>
<dbReference type="Pfam" id="PF09351">
    <property type="entry name" value="DUF1993"/>
    <property type="match status" value="1"/>
</dbReference>
<keyword evidence="2" id="KW-1185">Reference proteome</keyword>
<gene>
    <name evidence="1" type="ORF">CERZMDRAFT_120896</name>
</gene>
<dbReference type="OrthoDB" id="3724345at2759"/>
<dbReference type="InterPro" id="IPR018531">
    <property type="entry name" value="DUF1993"/>
</dbReference>
<evidence type="ECO:0000313" key="2">
    <source>
        <dbReference type="Proteomes" id="UP000799539"/>
    </source>
</evidence>
<reference evidence="1" key="1">
    <citation type="journal article" date="2020" name="Stud. Mycol.">
        <title>101 Dothideomycetes genomes: a test case for predicting lifestyles and emergence of pathogens.</title>
        <authorList>
            <person name="Haridas S."/>
            <person name="Albert R."/>
            <person name="Binder M."/>
            <person name="Bloem J."/>
            <person name="Labutti K."/>
            <person name="Salamov A."/>
            <person name="Andreopoulos B."/>
            <person name="Baker S."/>
            <person name="Barry K."/>
            <person name="Bills G."/>
            <person name="Bluhm B."/>
            <person name="Cannon C."/>
            <person name="Castanera R."/>
            <person name="Culley D."/>
            <person name="Daum C."/>
            <person name="Ezra D."/>
            <person name="Gonzalez J."/>
            <person name="Henrissat B."/>
            <person name="Kuo A."/>
            <person name="Liang C."/>
            <person name="Lipzen A."/>
            <person name="Lutzoni F."/>
            <person name="Magnuson J."/>
            <person name="Mondo S."/>
            <person name="Nolan M."/>
            <person name="Ohm R."/>
            <person name="Pangilinan J."/>
            <person name="Park H.-J."/>
            <person name="Ramirez L."/>
            <person name="Alfaro M."/>
            <person name="Sun H."/>
            <person name="Tritt A."/>
            <person name="Yoshinaga Y."/>
            <person name="Zwiers L.-H."/>
            <person name="Turgeon B."/>
            <person name="Goodwin S."/>
            <person name="Spatafora J."/>
            <person name="Crous P."/>
            <person name="Grigoriev I."/>
        </authorList>
    </citation>
    <scope>NUCLEOTIDE SEQUENCE</scope>
    <source>
        <strain evidence="1">SCOH1-5</strain>
    </source>
</reference>
<sequence length="178" mass="20189">MSTPPMLYALSVPIFIRQLKSLRQFLQKGENWLKENGHPESKLIEARLAPDMHPLPFQIQTCTDDAFKLLTRMLGAEVTFPPREETTFAGLYARIDHALAVLEDVKAERFEGLEGKEIKFRAGPYEVKYDGVTYLQEVALANFLFHETIAYALLRKEGVPLGKFDFIGGPTKGMEKVE</sequence>
<proteinExistence type="predicted"/>
<evidence type="ECO:0000313" key="1">
    <source>
        <dbReference type="EMBL" id="KAF2212955.1"/>
    </source>
</evidence>
<evidence type="ECO:0008006" key="3">
    <source>
        <dbReference type="Google" id="ProtNLM"/>
    </source>
</evidence>
<dbReference type="PANTHER" id="PTHR36922:SF1">
    <property type="entry name" value="DUF1993 DOMAIN-CONTAINING PROTEIN"/>
    <property type="match status" value="1"/>
</dbReference>
<dbReference type="Gene3D" id="1.20.120.450">
    <property type="entry name" value="dinb family like domain"/>
    <property type="match status" value="1"/>
</dbReference>
<dbReference type="EMBL" id="ML992671">
    <property type="protein sequence ID" value="KAF2212955.1"/>
    <property type="molecule type" value="Genomic_DNA"/>
</dbReference>
<dbReference type="AlphaFoldDB" id="A0A6A6FHQ2"/>
<name>A0A6A6FHQ2_9PEZI</name>